<comment type="caution">
    <text evidence="1">The sequence shown here is derived from an EMBL/GenBank/DDBJ whole genome shotgun (WGS) entry which is preliminary data.</text>
</comment>
<dbReference type="Proteomes" id="UP000735302">
    <property type="component" value="Unassembled WGS sequence"/>
</dbReference>
<gene>
    <name evidence="1" type="ORF">PoB_006887000</name>
</gene>
<name>A0AAV4DEC5_9GAST</name>
<accession>A0AAV4DEC5</accession>
<evidence type="ECO:0000313" key="1">
    <source>
        <dbReference type="EMBL" id="GFO42365.1"/>
    </source>
</evidence>
<protein>
    <submittedName>
        <fullName evidence="1">Uncharacterized protein</fullName>
    </submittedName>
</protein>
<dbReference type="PANTHER" id="PTHR46114:SF1">
    <property type="entry name" value="ZAD DOMAIN-CONTAINING PROTEIN"/>
    <property type="match status" value="1"/>
</dbReference>
<dbReference type="EMBL" id="BLXT01007807">
    <property type="protein sequence ID" value="GFO42365.1"/>
    <property type="molecule type" value="Genomic_DNA"/>
</dbReference>
<sequence length="191" mass="22318">MIQKNGFSHDKSTRSLKCFFLLRSSIFGALHSGHFIPQKEKKKPTKIVLGILEYDKRNRIIYVNLKMENFLSGRKGGYTKFPTLSASGTEQTDTGFRRIDQSRTWKSFFPLLHVTLGFRKHIVGISDTNGDRCKHLCKAFAWLTWDGLVFDGPQIRRLNKDQAFTHSITEIEKYLWKRSYFCRLELCFANR</sequence>
<reference evidence="1 2" key="1">
    <citation type="journal article" date="2021" name="Elife">
        <title>Chloroplast acquisition without the gene transfer in kleptoplastic sea slugs, Plakobranchus ocellatus.</title>
        <authorList>
            <person name="Maeda T."/>
            <person name="Takahashi S."/>
            <person name="Yoshida T."/>
            <person name="Shimamura S."/>
            <person name="Takaki Y."/>
            <person name="Nagai Y."/>
            <person name="Toyoda A."/>
            <person name="Suzuki Y."/>
            <person name="Arimoto A."/>
            <person name="Ishii H."/>
            <person name="Satoh N."/>
            <person name="Nishiyama T."/>
            <person name="Hasebe M."/>
            <person name="Maruyama T."/>
            <person name="Minagawa J."/>
            <person name="Obokata J."/>
            <person name="Shigenobu S."/>
        </authorList>
    </citation>
    <scope>NUCLEOTIDE SEQUENCE [LARGE SCALE GENOMIC DNA]</scope>
</reference>
<organism evidence="1 2">
    <name type="scientific">Plakobranchus ocellatus</name>
    <dbReference type="NCBI Taxonomy" id="259542"/>
    <lineage>
        <taxon>Eukaryota</taxon>
        <taxon>Metazoa</taxon>
        <taxon>Spiralia</taxon>
        <taxon>Lophotrochozoa</taxon>
        <taxon>Mollusca</taxon>
        <taxon>Gastropoda</taxon>
        <taxon>Heterobranchia</taxon>
        <taxon>Euthyneura</taxon>
        <taxon>Panpulmonata</taxon>
        <taxon>Sacoglossa</taxon>
        <taxon>Placobranchoidea</taxon>
        <taxon>Plakobranchidae</taxon>
        <taxon>Plakobranchus</taxon>
    </lineage>
</organism>
<evidence type="ECO:0000313" key="2">
    <source>
        <dbReference type="Proteomes" id="UP000735302"/>
    </source>
</evidence>
<proteinExistence type="predicted"/>
<keyword evidence="2" id="KW-1185">Reference proteome</keyword>
<dbReference type="PANTHER" id="PTHR46114">
    <property type="entry name" value="APPLE DOMAIN-CONTAINING PROTEIN"/>
    <property type="match status" value="1"/>
</dbReference>
<dbReference type="AlphaFoldDB" id="A0AAV4DEC5"/>